<dbReference type="STRING" id="706587.Desti_1379"/>
<dbReference type="HOGENOM" id="CLU_055690_1_1_7"/>
<dbReference type="PRINTS" id="PR00162">
    <property type="entry name" value="RIESKE"/>
</dbReference>
<evidence type="ECO:0000256" key="2">
    <source>
        <dbReference type="ARBA" id="ARBA00022723"/>
    </source>
</evidence>
<feature type="transmembrane region" description="Helical" evidence="7">
    <location>
        <begin position="17"/>
        <end position="36"/>
    </location>
</feature>
<keyword evidence="1" id="KW-0001">2Fe-2S</keyword>
<evidence type="ECO:0000256" key="3">
    <source>
        <dbReference type="ARBA" id="ARBA00023004"/>
    </source>
</evidence>
<dbReference type="KEGG" id="dti:Desti_1379"/>
<gene>
    <name evidence="9" type="ordered locus">Desti_1379</name>
</gene>
<keyword evidence="4" id="KW-0411">Iron-sulfur</keyword>
<dbReference type="Pfam" id="PF00355">
    <property type="entry name" value="Rieske"/>
    <property type="match status" value="1"/>
</dbReference>
<keyword evidence="5" id="KW-1015">Disulfide bond</keyword>
<organism evidence="9 10">
    <name type="scientific">Desulfomonile tiedjei (strain ATCC 49306 / DSM 6799 / DCB-1)</name>
    <dbReference type="NCBI Taxonomy" id="706587"/>
    <lineage>
        <taxon>Bacteria</taxon>
        <taxon>Pseudomonadati</taxon>
        <taxon>Thermodesulfobacteriota</taxon>
        <taxon>Desulfomonilia</taxon>
        <taxon>Desulfomonilales</taxon>
        <taxon>Desulfomonilaceae</taxon>
        <taxon>Desulfomonile</taxon>
    </lineage>
</organism>
<evidence type="ECO:0000256" key="5">
    <source>
        <dbReference type="ARBA" id="ARBA00023157"/>
    </source>
</evidence>
<evidence type="ECO:0000256" key="6">
    <source>
        <dbReference type="ARBA" id="ARBA00034078"/>
    </source>
</evidence>
<dbReference type="eggNOG" id="COG0723">
    <property type="taxonomic scope" value="Bacteria"/>
</dbReference>
<dbReference type="AlphaFoldDB" id="I4C3F0"/>
<dbReference type="InterPro" id="IPR036922">
    <property type="entry name" value="Rieske_2Fe-2S_sf"/>
</dbReference>
<keyword evidence="10" id="KW-1185">Reference proteome</keyword>
<dbReference type="PROSITE" id="PS51296">
    <property type="entry name" value="RIESKE"/>
    <property type="match status" value="1"/>
</dbReference>
<sequence>MMVSHEKRSFLTTMVKWILGAVGISIAGGIGLFASFNSGEKKTREFSEEMLRKLVPDAPLHVPEASAWIYRKSSDSSLVALEDRCTHLGCRQKWNPERNLFECPCHGSEFDLSGDVKRGPASRALPKFHLIVENGTVRLTGFPQKPS</sequence>
<comment type="cofactor">
    <cofactor evidence="6">
        <name>[2Fe-2S] cluster</name>
        <dbReference type="ChEBI" id="CHEBI:190135"/>
    </cofactor>
</comment>
<keyword evidence="2" id="KW-0479">Metal-binding</keyword>
<protein>
    <submittedName>
        <fullName evidence="9">Rieske Fe-S protein</fullName>
    </submittedName>
</protein>
<dbReference type="GO" id="GO:0016020">
    <property type="term" value="C:membrane"/>
    <property type="evidence" value="ECO:0007669"/>
    <property type="project" value="InterPro"/>
</dbReference>
<dbReference type="Gene3D" id="2.102.10.10">
    <property type="entry name" value="Rieske [2Fe-2S] iron-sulphur domain"/>
    <property type="match status" value="1"/>
</dbReference>
<evidence type="ECO:0000313" key="9">
    <source>
        <dbReference type="EMBL" id="AFM24091.1"/>
    </source>
</evidence>
<keyword evidence="7" id="KW-1133">Transmembrane helix</keyword>
<dbReference type="InterPro" id="IPR017941">
    <property type="entry name" value="Rieske_2Fe-2S"/>
</dbReference>
<dbReference type="Proteomes" id="UP000006055">
    <property type="component" value="Chromosome"/>
</dbReference>
<feature type="domain" description="Rieske" evidence="8">
    <location>
        <begin position="52"/>
        <end position="139"/>
    </location>
</feature>
<evidence type="ECO:0000259" key="8">
    <source>
        <dbReference type="PROSITE" id="PS51296"/>
    </source>
</evidence>
<name>I4C3F0_DESTA</name>
<keyword evidence="3" id="KW-0408">Iron</keyword>
<dbReference type="GO" id="GO:0046872">
    <property type="term" value="F:metal ion binding"/>
    <property type="evidence" value="ECO:0007669"/>
    <property type="project" value="UniProtKB-KW"/>
</dbReference>
<keyword evidence="7" id="KW-0812">Transmembrane</keyword>
<dbReference type="OrthoDB" id="9767869at2"/>
<dbReference type="RefSeq" id="WP_014809241.1">
    <property type="nucleotide sequence ID" value="NC_018025.1"/>
</dbReference>
<dbReference type="GO" id="GO:0051537">
    <property type="term" value="F:2 iron, 2 sulfur cluster binding"/>
    <property type="evidence" value="ECO:0007669"/>
    <property type="project" value="UniProtKB-KW"/>
</dbReference>
<accession>I4C3F0</accession>
<evidence type="ECO:0000256" key="7">
    <source>
        <dbReference type="SAM" id="Phobius"/>
    </source>
</evidence>
<evidence type="ECO:0000256" key="1">
    <source>
        <dbReference type="ARBA" id="ARBA00022714"/>
    </source>
</evidence>
<reference evidence="10" key="1">
    <citation type="submission" date="2012-06" db="EMBL/GenBank/DDBJ databases">
        <title>Complete sequence of chromosome of Desulfomonile tiedjei DSM 6799.</title>
        <authorList>
            <person name="Lucas S."/>
            <person name="Copeland A."/>
            <person name="Lapidus A."/>
            <person name="Glavina del Rio T."/>
            <person name="Dalin E."/>
            <person name="Tice H."/>
            <person name="Bruce D."/>
            <person name="Goodwin L."/>
            <person name="Pitluck S."/>
            <person name="Peters L."/>
            <person name="Ovchinnikova G."/>
            <person name="Zeytun A."/>
            <person name="Lu M."/>
            <person name="Kyrpides N."/>
            <person name="Mavromatis K."/>
            <person name="Ivanova N."/>
            <person name="Brettin T."/>
            <person name="Detter J.C."/>
            <person name="Han C."/>
            <person name="Larimer F."/>
            <person name="Land M."/>
            <person name="Hauser L."/>
            <person name="Markowitz V."/>
            <person name="Cheng J.-F."/>
            <person name="Hugenholtz P."/>
            <person name="Woyke T."/>
            <person name="Wu D."/>
            <person name="Spring S."/>
            <person name="Schroeder M."/>
            <person name="Brambilla E."/>
            <person name="Klenk H.-P."/>
            <person name="Eisen J.A."/>
        </authorList>
    </citation>
    <scope>NUCLEOTIDE SEQUENCE [LARGE SCALE GENOMIC DNA]</scope>
    <source>
        <strain evidence="10">ATCC 49306 / DSM 6799 / DCB-1</strain>
    </source>
</reference>
<dbReference type="EMBL" id="CP003360">
    <property type="protein sequence ID" value="AFM24091.1"/>
    <property type="molecule type" value="Genomic_DNA"/>
</dbReference>
<dbReference type="InterPro" id="IPR014349">
    <property type="entry name" value="Rieske_Fe-S_prot"/>
</dbReference>
<evidence type="ECO:0000313" key="10">
    <source>
        <dbReference type="Proteomes" id="UP000006055"/>
    </source>
</evidence>
<evidence type="ECO:0000256" key="4">
    <source>
        <dbReference type="ARBA" id="ARBA00023014"/>
    </source>
</evidence>
<dbReference type="SUPFAM" id="SSF50022">
    <property type="entry name" value="ISP domain"/>
    <property type="match status" value="1"/>
</dbReference>
<dbReference type="InterPro" id="IPR005805">
    <property type="entry name" value="Rieske_Fe-S_prot_C"/>
</dbReference>
<proteinExistence type="predicted"/>
<dbReference type="PANTHER" id="PTHR10134">
    <property type="entry name" value="CYTOCHROME B-C1 COMPLEX SUBUNIT RIESKE, MITOCHONDRIAL"/>
    <property type="match status" value="1"/>
</dbReference>
<keyword evidence="7" id="KW-0472">Membrane</keyword>